<name>A0A6S6XVU4_9PROT</name>
<dbReference type="EMBL" id="LR778301">
    <property type="protein sequence ID" value="CAB1367524.1"/>
    <property type="molecule type" value="Genomic_DNA"/>
</dbReference>
<organism evidence="3 4">
    <name type="scientific">Denitratisoma oestradiolicum</name>
    <dbReference type="NCBI Taxonomy" id="311182"/>
    <lineage>
        <taxon>Bacteria</taxon>
        <taxon>Pseudomonadati</taxon>
        <taxon>Pseudomonadota</taxon>
        <taxon>Betaproteobacteria</taxon>
        <taxon>Nitrosomonadales</taxon>
        <taxon>Sterolibacteriaceae</taxon>
        <taxon>Denitratisoma</taxon>
    </lineage>
</organism>
<keyword evidence="4" id="KW-1185">Reference proteome</keyword>
<sequence length="56" mass="6620">MLARLRRSWVLTRDRRVGMWCEVLRGAECYGLEAKAERQRLRRAKILGSSKSLTRE</sequence>
<dbReference type="KEGG" id="doe:DENOEST_0352"/>
<evidence type="ECO:0000313" key="4">
    <source>
        <dbReference type="Proteomes" id="UP000515733"/>
    </source>
</evidence>
<dbReference type="KEGG" id="doe:DENOEST_2945"/>
<dbReference type="EMBL" id="LR778301">
    <property type="protein sequence ID" value="CAB1369961.1"/>
    <property type="molecule type" value="Genomic_DNA"/>
</dbReference>
<evidence type="ECO:0000313" key="1">
    <source>
        <dbReference type="EMBL" id="CAB1367524.1"/>
    </source>
</evidence>
<reference evidence="3 4" key="1">
    <citation type="submission" date="2020-03" db="EMBL/GenBank/DDBJ databases">
        <authorList>
            <consortium name="Genoscope - CEA"/>
            <person name="William W."/>
        </authorList>
    </citation>
    <scope>NUCLEOTIDE SEQUENCE [LARGE SCALE GENOMIC DNA]</scope>
    <source>
        <strain evidence="4">DSM 16959</strain>
        <strain evidence="3">DSM16959</strain>
    </source>
</reference>
<dbReference type="Proteomes" id="UP000515733">
    <property type="component" value="Chromosome"/>
</dbReference>
<evidence type="ECO:0000313" key="3">
    <source>
        <dbReference type="EMBL" id="CAB1370099.1"/>
    </source>
</evidence>
<dbReference type="KEGG" id="doe:DENOEST_2802"/>
<protein>
    <submittedName>
        <fullName evidence="3">Uncharacterized protein</fullName>
    </submittedName>
</protein>
<dbReference type="EMBL" id="LR778301">
    <property type="protein sequence ID" value="CAB1370099.1"/>
    <property type="molecule type" value="Genomic_DNA"/>
</dbReference>
<accession>A0A6S6XVU4</accession>
<proteinExistence type="predicted"/>
<evidence type="ECO:0000313" key="2">
    <source>
        <dbReference type="EMBL" id="CAB1369961.1"/>
    </source>
</evidence>
<dbReference type="AlphaFoldDB" id="A0A6S6XVU4"/>
<gene>
    <name evidence="1" type="ORF">DENOEST_0352</name>
    <name evidence="2" type="ORF">DENOEST_2802</name>
    <name evidence="3" type="ORF">DENOEST_2945</name>
</gene>